<gene>
    <name evidence="2" type="ORF">WMO41_10010</name>
</gene>
<feature type="region of interest" description="Disordered" evidence="1">
    <location>
        <begin position="116"/>
        <end position="135"/>
    </location>
</feature>
<sequence length="467" mass="53485">MERDSELLNKKKTVQISVTDKDGKEHPIDVETEMVPVDHEISYKTENEWWSKDPETGKVYAPIPEHYALHFQELQARKESGPPLTEDENRIYEALKVVLQELPVFAADNAYNTQPDASSLESVEHETKKRTNRTRKKDYVDTSLTKHISLIIDQEYESGLSLRKSGNAYLKPLVSTDGLNYNPDTGKLSFAGLPASEATLEEINRGKVVEIGEFDLPLLKLFYSIILSDFRESFSTNHEVNESFAIYLPDLAELMGKGRNISAEDTILLRNKVGAFQTLYGVIRDPKYPKRIGSALPLLVSLGYDDTTNTIRFSSPYMLRLIQTLYDVTVRRSKLRLNKMNEPEKFLISEHADIINTSITKERNKRSVEIVFAIVTMIEQSKDENVFISVQEIFDRSPQLAEALKNTIRTSNKNTLLKRAFSKAYELLEKQTTLKERYPNMVFSEEFLGIPTVSTLKDMQLHFIKKK</sequence>
<dbReference type="Proteomes" id="UP001437460">
    <property type="component" value="Unassembled WGS sequence"/>
</dbReference>
<proteinExistence type="predicted"/>
<reference evidence="2 3" key="1">
    <citation type="submission" date="2024-03" db="EMBL/GenBank/DDBJ databases">
        <title>Human intestinal bacterial collection.</title>
        <authorList>
            <person name="Pauvert C."/>
            <person name="Hitch T.C.A."/>
            <person name="Clavel T."/>
        </authorList>
    </citation>
    <scope>NUCLEOTIDE SEQUENCE [LARGE SCALE GENOMIC DNA]</scope>
    <source>
        <strain evidence="2 3">CLA-AP-H27</strain>
    </source>
</reference>
<name>A0ABV1HPF8_9FIRM</name>
<evidence type="ECO:0000256" key="1">
    <source>
        <dbReference type="SAM" id="MobiDB-lite"/>
    </source>
</evidence>
<dbReference type="EMBL" id="JBBMFJ010000019">
    <property type="protein sequence ID" value="MEQ2563488.1"/>
    <property type="molecule type" value="Genomic_DNA"/>
</dbReference>
<evidence type="ECO:0000313" key="3">
    <source>
        <dbReference type="Proteomes" id="UP001437460"/>
    </source>
</evidence>
<accession>A0ABV1HPF8</accession>
<dbReference type="RefSeq" id="WP_349229623.1">
    <property type="nucleotide sequence ID" value="NZ_JBBMFJ010000019.1"/>
</dbReference>
<comment type="caution">
    <text evidence="2">The sequence shown here is derived from an EMBL/GenBank/DDBJ whole genome shotgun (WGS) entry which is preliminary data.</text>
</comment>
<organism evidence="2 3">
    <name type="scientific">Ventrimonas faecis</name>
    <dbReference type="NCBI Taxonomy" id="3133170"/>
    <lineage>
        <taxon>Bacteria</taxon>
        <taxon>Bacillati</taxon>
        <taxon>Bacillota</taxon>
        <taxon>Clostridia</taxon>
        <taxon>Lachnospirales</taxon>
        <taxon>Lachnospiraceae</taxon>
        <taxon>Ventrimonas</taxon>
    </lineage>
</organism>
<feature type="region of interest" description="Disordered" evidence="1">
    <location>
        <begin position="1"/>
        <end position="27"/>
    </location>
</feature>
<evidence type="ECO:0000313" key="2">
    <source>
        <dbReference type="EMBL" id="MEQ2563488.1"/>
    </source>
</evidence>
<protein>
    <submittedName>
        <fullName evidence="2">Uncharacterized protein</fullName>
    </submittedName>
</protein>
<keyword evidence="3" id="KW-1185">Reference proteome</keyword>